<reference evidence="1 2" key="1">
    <citation type="submission" date="2016-12" db="EMBL/GenBank/DDBJ databases">
        <title>Study of bacterial adaptation to deep sea.</title>
        <authorList>
            <person name="Song J."/>
            <person name="Yoshizawa S."/>
            <person name="Kogure K."/>
        </authorList>
    </citation>
    <scope>NUCLEOTIDE SEQUENCE [LARGE SCALE GENOMIC DNA]</scope>
    <source>
        <strain evidence="1 2">SAORIC-165</strain>
    </source>
</reference>
<comment type="caution">
    <text evidence="1">The sequence shown here is derived from an EMBL/GenBank/DDBJ whole genome shotgun (WGS) entry which is preliminary data.</text>
</comment>
<evidence type="ECO:0000313" key="1">
    <source>
        <dbReference type="EMBL" id="PQJ27214.1"/>
    </source>
</evidence>
<organism evidence="1 2">
    <name type="scientific">Rubritalea profundi</name>
    <dbReference type="NCBI Taxonomy" id="1658618"/>
    <lineage>
        <taxon>Bacteria</taxon>
        <taxon>Pseudomonadati</taxon>
        <taxon>Verrucomicrobiota</taxon>
        <taxon>Verrucomicrobiia</taxon>
        <taxon>Verrucomicrobiales</taxon>
        <taxon>Rubritaleaceae</taxon>
        <taxon>Rubritalea</taxon>
    </lineage>
</organism>
<proteinExistence type="predicted"/>
<gene>
    <name evidence="1" type="ORF">BSZ32_01015</name>
</gene>
<keyword evidence="2" id="KW-1185">Reference proteome</keyword>
<name>A0A2S7TYL8_9BACT</name>
<evidence type="ECO:0000313" key="2">
    <source>
        <dbReference type="Proteomes" id="UP000239907"/>
    </source>
</evidence>
<protein>
    <submittedName>
        <fullName evidence="1">Uncharacterized protein</fullName>
    </submittedName>
</protein>
<dbReference type="EMBL" id="MQWA01000001">
    <property type="protein sequence ID" value="PQJ27214.1"/>
    <property type="molecule type" value="Genomic_DNA"/>
</dbReference>
<dbReference type="Proteomes" id="UP000239907">
    <property type="component" value="Unassembled WGS sequence"/>
</dbReference>
<sequence>MLHDAAFPTPLGSMELISSKLGLSAFVLTAELPKTTLLESSFRYTAAAFAVRAQAVTKNQRTTLLIQYNCEDGIRATTRIWFTSRHVCRVLFG</sequence>
<dbReference type="AlphaFoldDB" id="A0A2S7TYL8"/>
<accession>A0A2S7TYL8</accession>